<evidence type="ECO:0000256" key="2">
    <source>
        <dbReference type="SAM" id="MobiDB-lite"/>
    </source>
</evidence>
<feature type="compositionally biased region" description="Low complexity" evidence="2">
    <location>
        <begin position="1321"/>
        <end position="1335"/>
    </location>
</feature>
<feature type="region of interest" description="Disordered" evidence="2">
    <location>
        <begin position="467"/>
        <end position="489"/>
    </location>
</feature>
<feature type="region of interest" description="Disordered" evidence="2">
    <location>
        <begin position="1306"/>
        <end position="1344"/>
    </location>
</feature>
<feature type="compositionally biased region" description="Basic and acidic residues" evidence="2">
    <location>
        <begin position="1308"/>
        <end position="1320"/>
    </location>
</feature>
<dbReference type="Proteomes" id="UP000285301">
    <property type="component" value="Unassembled WGS sequence"/>
</dbReference>
<dbReference type="Pfam" id="PF20412">
    <property type="entry name" value="RALGAPB_N"/>
    <property type="match status" value="1"/>
</dbReference>
<accession>A0A3S3QMR2</accession>
<sequence>MEHNCKKCDEMYAEWATINVNKIVEENKWSILHKLPHINGQSVVNAVVKPLANSLLNSSNATPVNITSSSTNPSSLHIVDSDYTSYLRTDRDVQWVMEVICYGLSLQIFTTEQHEAVRDCVTIYCEWMYAIIPNKATTKLIPFPIRDDANVYFRRMIQHLYNVFVPRTTFIQATNGVHDFNLNDLLSRQAVLCHRVLRTLQNIAEDETNQMDNESWDMLLIFLLAINDMLLAPPAEKEDIGTQLTERVISVLFDLWIIACRRCFPAPSFWKTFMHLCHSWRHRHALIDQWSRVCLVLTQRLVQLTYDSDIRPMAFSTSSYVNNVILEMNYDIVSQTWFRFLHVIGNPVELSSPEIISKTEKFYYYANESVVDPRQHPCLNILPYNFLRAMKGLALIVDTFLGFQTQTETIENEIGKFTFPPATNQPITPPNPRKVPGFKTVTTVSKVASHKAGSHILGSFATTKGSVVNSSTQNNSQSTTPTPTPPLPTICTYPTKITFSQSRPKINSVLNVLGNWLFEACLIGSEHKTSIDSSSESVGEFQSSASASYASSNDQNVSRKGSLGVNASGDRINIDPSLSLENFESGQAEAIGALCRLFSSKKTGEEILPVYLARFYLVLQHGLSTKENVRCLLLSSILMDSTKLFQLNLNGINILIPHFLRAMELVIFEKDSKSKFSIVELRRASISILLSMLSYPLHFTALPIKDCLTETTSVVTFQSLRSRLINLMINALQTETDSTNAQMLLTGFLTIVQDAAMYETENGGSNNAADFRSRQSPFTSDTAVGLFARTLYLVCHLLISNWKNDTQVSLAALEMLSGMARIRFHGNENPLNVEDCKRATKWICDYIVNQCSRPPPFHSKDMHSAIVAAYQCLTVWFHEHSYLLQDKECVSTLMEVIELGISGSKSKSKDKVVLKAEKELKPASMRVREAAEVLQTCLMNHFGYCSSAPCSPEEISGCSLIDEIAIAKYLGLENVNLTFEEVCKHFKIFVANGSLVLSFVNDRFANRSLCIIRSPFGKYCWSFKYQLLPLKSNRQLNNDAIQRPAPSPHISSRNHIVPRFFPEIVDKIPLTKLDTTIPSLESTYSDPKSKQDHEKILKIVEKQIMFEKDIQKKCFNSVNTVNCKKPVSVAELECTRLILSHFGYLSLDSIEETNQSFPPLVCLDTKNPDIGNDIKNLDMISTRTSDTIFIFYVRKGRIHPQEILNSVSSKHYVCPQFIEFLNSIGTSVNASTHCGWTGKIETSWKINEDEGMTTDDYNVDHGGAIYDGQRMTLFWADISHELAFIVPSGRFQEDDGSSIELNAKNRTRSMDSDHLNDHRSVSSLSDDGTSASSQSRTYSDADSSRSSWKKKNKQLSLIGNIGCDTKILVIWLENLEDEYNVPIQSLLTTTNTGIESDSSLQMEYIAIFIHPLKNGLFRIKINGSLESRVSFALPLLDGMVVSQRILGVFLRLTTLNICRRRRFVAERY</sequence>
<dbReference type="OrthoDB" id="10009983at2759"/>
<evidence type="ECO:0000259" key="3">
    <source>
        <dbReference type="PROSITE" id="PS50085"/>
    </source>
</evidence>
<reference evidence="4 5" key="1">
    <citation type="journal article" date="2018" name="Gigascience">
        <title>Genomes of trombidid mites reveal novel predicted allergens and laterally-transferred genes associated with secondary metabolism.</title>
        <authorList>
            <person name="Dong X."/>
            <person name="Chaisiri K."/>
            <person name="Xia D."/>
            <person name="Armstrong S.D."/>
            <person name="Fang Y."/>
            <person name="Donnelly M.J."/>
            <person name="Kadowaki T."/>
            <person name="McGarry J.W."/>
            <person name="Darby A.C."/>
            <person name="Makepeace B.L."/>
        </authorList>
    </citation>
    <scope>NUCLEOTIDE SEQUENCE [LARGE SCALE GENOMIC DNA]</scope>
    <source>
        <strain evidence="4">UoL-WK</strain>
    </source>
</reference>
<feature type="compositionally biased region" description="Low complexity" evidence="2">
    <location>
        <begin position="467"/>
        <end position="481"/>
    </location>
</feature>
<feature type="domain" description="Rap-GAP" evidence="3">
    <location>
        <begin position="1174"/>
        <end position="1468"/>
    </location>
</feature>
<keyword evidence="1" id="KW-0343">GTPase activation</keyword>
<evidence type="ECO:0000313" key="5">
    <source>
        <dbReference type="Proteomes" id="UP000285301"/>
    </source>
</evidence>
<gene>
    <name evidence="4" type="ORF">B4U79_09503</name>
</gene>
<organism evidence="4 5">
    <name type="scientific">Dinothrombium tinctorium</name>
    <dbReference type="NCBI Taxonomy" id="1965070"/>
    <lineage>
        <taxon>Eukaryota</taxon>
        <taxon>Metazoa</taxon>
        <taxon>Ecdysozoa</taxon>
        <taxon>Arthropoda</taxon>
        <taxon>Chelicerata</taxon>
        <taxon>Arachnida</taxon>
        <taxon>Acari</taxon>
        <taxon>Acariformes</taxon>
        <taxon>Trombidiformes</taxon>
        <taxon>Prostigmata</taxon>
        <taxon>Anystina</taxon>
        <taxon>Parasitengona</taxon>
        <taxon>Trombidioidea</taxon>
        <taxon>Trombidiidae</taxon>
        <taxon>Dinothrombium</taxon>
    </lineage>
</organism>
<evidence type="ECO:0000313" key="4">
    <source>
        <dbReference type="EMBL" id="RWS11211.1"/>
    </source>
</evidence>
<dbReference type="SUPFAM" id="SSF111347">
    <property type="entry name" value="Rap/Ran-GAP"/>
    <property type="match status" value="1"/>
</dbReference>
<dbReference type="STRING" id="1965070.A0A3S3QMR2"/>
<evidence type="ECO:0000256" key="1">
    <source>
        <dbReference type="ARBA" id="ARBA00022468"/>
    </source>
</evidence>
<dbReference type="PANTHER" id="PTHR21344:SF1">
    <property type="entry name" value="RAL GTPASE-ACTIVATING PROTEIN SUBUNIT BETA"/>
    <property type="match status" value="1"/>
</dbReference>
<keyword evidence="5" id="KW-1185">Reference proteome</keyword>
<dbReference type="InterPro" id="IPR035974">
    <property type="entry name" value="Rap/Ran-GAP_sf"/>
</dbReference>
<dbReference type="GO" id="GO:0051056">
    <property type="term" value="P:regulation of small GTPase mediated signal transduction"/>
    <property type="evidence" value="ECO:0007669"/>
    <property type="project" value="InterPro"/>
</dbReference>
<dbReference type="InterPro" id="IPR039930">
    <property type="entry name" value="RALGAPB"/>
</dbReference>
<comment type="caution">
    <text evidence="4">The sequence shown here is derived from an EMBL/GenBank/DDBJ whole genome shotgun (WGS) entry which is preliminary data.</text>
</comment>
<protein>
    <submittedName>
        <fullName evidence="4">Ral GTPase-activating protein subunit beta-like protein</fullName>
    </submittedName>
</protein>
<dbReference type="InterPro" id="IPR046859">
    <property type="entry name" value="RGPA/RALGAPB_N"/>
</dbReference>
<dbReference type="PROSITE" id="PS50085">
    <property type="entry name" value="RAPGAP"/>
    <property type="match status" value="1"/>
</dbReference>
<dbReference type="EMBL" id="NCKU01001800">
    <property type="protein sequence ID" value="RWS11211.1"/>
    <property type="molecule type" value="Genomic_DNA"/>
</dbReference>
<name>A0A3S3QMR2_9ACAR</name>
<dbReference type="PANTHER" id="PTHR21344">
    <property type="entry name" value="RAL GTPASE-ACTIVATING PROTEIN SUBUNIT BETA"/>
    <property type="match status" value="1"/>
</dbReference>
<proteinExistence type="predicted"/>
<dbReference type="GO" id="GO:0005096">
    <property type="term" value="F:GTPase activator activity"/>
    <property type="evidence" value="ECO:0007669"/>
    <property type="project" value="UniProtKB-KW"/>
</dbReference>
<dbReference type="InterPro" id="IPR000331">
    <property type="entry name" value="Rap/Ran_GAP_dom"/>
</dbReference>
<dbReference type="Gene3D" id="3.40.50.11210">
    <property type="entry name" value="Rap/Ran-GAP"/>
    <property type="match status" value="1"/>
</dbReference>